<dbReference type="InterPro" id="IPR011009">
    <property type="entry name" value="Kinase-like_dom_sf"/>
</dbReference>
<dbReference type="InterPro" id="IPR041726">
    <property type="entry name" value="ACAD10_11_N"/>
</dbReference>
<dbReference type="PANTHER" id="PTHR21310">
    <property type="entry name" value="AMINOGLYCOSIDE PHOSPHOTRANSFERASE-RELATED-RELATED"/>
    <property type="match status" value="1"/>
</dbReference>
<dbReference type="InterPro" id="IPR002575">
    <property type="entry name" value="Aminoglycoside_PTrfase"/>
</dbReference>
<protein>
    <submittedName>
        <fullName evidence="2">Phosphotransferase family protein</fullName>
    </submittedName>
</protein>
<dbReference type="CDD" id="cd05154">
    <property type="entry name" value="ACAD10_11_N-like"/>
    <property type="match status" value="1"/>
</dbReference>
<sequence length="432" mass="48532">MPEILSRAALPQSLMPCHAIATEGTPMQPSSTVDPAVVDKDAPSPEWIADLSRRLPTEPEIERVLTRKLERRLDGPFTWPTFPEIETGLHSLMSAELGSRFHGVNHTKWLSGGASKVQVYFELSWTDDAGNAALTPMVLRMDPAASIQETSRRREFELLRAFRGIVPVPEVYWLDDMADHLPYPALVSGFVPGVTKPTGGSKSVSGLKATIDSDLRKSLGTQFIQHLAAIHNHNVDDPELRSFQRPDGVREVLKFQINAWDRVWQEDSDFDVPMVRLALAWLRDNVPDVDRLSVVHADYRTGNYLFTEDDARITAILDWEGGHVGDRHEDLAYTMNRMFGSDDEAGRFLVSGLMPEEQFLQEYSEAAGLPVVPQSLQFWKIFNCVKTVIISLATAYRISATRKTHQDVLVAWITGTEGVLLEELRLNLEEVF</sequence>
<name>A0ABU3WSX5_9NOCA</name>
<dbReference type="InterPro" id="IPR051678">
    <property type="entry name" value="AGP_Transferase"/>
</dbReference>
<evidence type="ECO:0000313" key="2">
    <source>
        <dbReference type="EMBL" id="MDV2477088.1"/>
    </source>
</evidence>
<dbReference type="SUPFAM" id="SSF56112">
    <property type="entry name" value="Protein kinase-like (PK-like)"/>
    <property type="match status" value="1"/>
</dbReference>
<comment type="caution">
    <text evidence="2">The sequence shown here is derived from an EMBL/GenBank/DDBJ whole genome shotgun (WGS) entry which is preliminary data.</text>
</comment>
<keyword evidence="3" id="KW-1185">Reference proteome</keyword>
<dbReference type="Gene3D" id="3.90.1200.10">
    <property type="match status" value="1"/>
</dbReference>
<accession>A0ABU3WSX5</accession>
<dbReference type="Pfam" id="PF01636">
    <property type="entry name" value="APH"/>
    <property type="match status" value="1"/>
</dbReference>
<dbReference type="Gene3D" id="3.30.200.20">
    <property type="entry name" value="Phosphorylase Kinase, domain 1"/>
    <property type="match status" value="1"/>
</dbReference>
<evidence type="ECO:0000259" key="1">
    <source>
        <dbReference type="Pfam" id="PF01636"/>
    </source>
</evidence>
<evidence type="ECO:0000313" key="3">
    <source>
        <dbReference type="Proteomes" id="UP001275440"/>
    </source>
</evidence>
<gene>
    <name evidence="2" type="ORF">F8M49_20335</name>
</gene>
<proteinExistence type="predicted"/>
<reference evidence="2 3" key="1">
    <citation type="submission" date="2019-10" db="EMBL/GenBank/DDBJ databases">
        <title>Draft Genome Assembly of Rhodococcus zopfii DSM44189.</title>
        <authorList>
            <person name="Sutton J.M."/>
            <person name="Akob D.M."/>
            <person name="Bushman T.J."/>
        </authorList>
    </citation>
    <scope>NUCLEOTIDE SEQUENCE [LARGE SCALE GENOMIC DNA]</scope>
    <source>
        <strain evidence="2 3">DSM 44189</strain>
    </source>
</reference>
<feature type="domain" description="Aminoglycoside phosphotransferase" evidence="1">
    <location>
        <begin position="130"/>
        <end position="344"/>
    </location>
</feature>
<dbReference type="PANTHER" id="PTHR21310:SF40">
    <property type="entry name" value="AMINOGLYCOSIDE PHOSPHOTRANSFERASE DOMAIN-CONTAINING PROTEIN-RELATED"/>
    <property type="match status" value="1"/>
</dbReference>
<dbReference type="Proteomes" id="UP001275440">
    <property type="component" value="Unassembled WGS sequence"/>
</dbReference>
<dbReference type="EMBL" id="WBMO01000001">
    <property type="protein sequence ID" value="MDV2477088.1"/>
    <property type="molecule type" value="Genomic_DNA"/>
</dbReference>
<organism evidence="2 3">
    <name type="scientific">Rhodococcus zopfii</name>
    <dbReference type="NCBI Taxonomy" id="43772"/>
    <lineage>
        <taxon>Bacteria</taxon>
        <taxon>Bacillati</taxon>
        <taxon>Actinomycetota</taxon>
        <taxon>Actinomycetes</taxon>
        <taxon>Mycobacteriales</taxon>
        <taxon>Nocardiaceae</taxon>
        <taxon>Rhodococcus</taxon>
    </lineage>
</organism>